<proteinExistence type="predicted"/>
<protein>
    <submittedName>
        <fullName evidence="2">Uncharacterized protein</fullName>
    </submittedName>
</protein>
<feature type="compositionally biased region" description="Basic residues" evidence="1">
    <location>
        <begin position="96"/>
        <end position="106"/>
    </location>
</feature>
<evidence type="ECO:0000313" key="3">
    <source>
        <dbReference type="Proteomes" id="UP000078340"/>
    </source>
</evidence>
<gene>
    <name evidence="2" type="ORF">VFPFJ_05818</name>
</gene>
<organism evidence="2 3">
    <name type="scientific">Purpureocillium lilacinum</name>
    <name type="common">Paecilomyces lilacinus</name>
    <dbReference type="NCBI Taxonomy" id="33203"/>
    <lineage>
        <taxon>Eukaryota</taxon>
        <taxon>Fungi</taxon>
        <taxon>Dikarya</taxon>
        <taxon>Ascomycota</taxon>
        <taxon>Pezizomycotina</taxon>
        <taxon>Sordariomycetes</taxon>
        <taxon>Hypocreomycetidae</taxon>
        <taxon>Hypocreales</taxon>
        <taxon>Ophiocordycipitaceae</taxon>
        <taxon>Purpureocillium</taxon>
    </lineage>
</organism>
<comment type="caution">
    <text evidence="2">The sequence shown here is derived from an EMBL/GenBank/DDBJ whole genome shotgun (WGS) entry which is preliminary data.</text>
</comment>
<reference evidence="2 3" key="1">
    <citation type="submission" date="2016-02" db="EMBL/GenBank/DDBJ databases">
        <title>Biosynthesis of antibiotic leucinostatins and their inhibition on Phytophthora in bio-control Purpureocillium lilacinum.</title>
        <authorList>
            <person name="Wang G."/>
            <person name="Liu Z."/>
            <person name="Lin R."/>
            <person name="Li E."/>
            <person name="Mao Z."/>
            <person name="Ling J."/>
            <person name="Yin W."/>
            <person name="Xie B."/>
        </authorList>
    </citation>
    <scope>NUCLEOTIDE SEQUENCE [LARGE SCALE GENOMIC DNA]</scope>
    <source>
        <strain evidence="2">PLFJ-1</strain>
    </source>
</reference>
<feature type="compositionally biased region" description="Low complexity" evidence="1">
    <location>
        <begin position="66"/>
        <end position="76"/>
    </location>
</feature>
<dbReference type="AlphaFoldDB" id="A0A179HIW7"/>
<dbReference type="EMBL" id="LSBI01000005">
    <property type="protein sequence ID" value="OAQ89409.1"/>
    <property type="molecule type" value="Genomic_DNA"/>
</dbReference>
<sequence length="106" mass="11475">MPSIYVQERQQQWSNGLGGCFVLSKGSTLYSTGTVLYSSACTGALGGRKASPQGRLDGALGRQRGRATSAAVQARQSRARQGRTGQGRRYQWVGKNHPKLRPPRQA</sequence>
<feature type="region of interest" description="Disordered" evidence="1">
    <location>
        <begin position="46"/>
        <end position="106"/>
    </location>
</feature>
<accession>A0A179HIW7</accession>
<evidence type="ECO:0000313" key="2">
    <source>
        <dbReference type="EMBL" id="OAQ89409.1"/>
    </source>
</evidence>
<evidence type="ECO:0000256" key="1">
    <source>
        <dbReference type="SAM" id="MobiDB-lite"/>
    </source>
</evidence>
<dbReference type="Proteomes" id="UP000078340">
    <property type="component" value="Unassembled WGS sequence"/>
</dbReference>
<name>A0A179HIW7_PURLI</name>